<evidence type="ECO:0000256" key="3">
    <source>
        <dbReference type="ARBA" id="ARBA00022676"/>
    </source>
</evidence>
<gene>
    <name evidence="9" type="ORF">NP493_811g00000</name>
</gene>
<proteinExistence type="inferred from homology"/>
<dbReference type="GO" id="GO:0016757">
    <property type="term" value="F:glycosyltransferase activity"/>
    <property type="evidence" value="ECO:0007669"/>
    <property type="project" value="UniProtKB-UniRule"/>
</dbReference>
<dbReference type="EMBL" id="JAODUO010000811">
    <property type="protein sequence ID" value="KAK2174314.1"/>
    <property type="molecule type" value="Genomic_DNA"/>
</dbReference>
<keyword evidence="3 8" id="KW-0328">Glycosyltransferase</keyword>
<evidence type="ECO:0000256" key="6">
    <source>
        <dbReference type="ARBA" id="ARBA00022989"/>
    </source>
</evidence>
<dbReference type="AlphaFoldDB" id="A0AAD9KNC2"/>
<comment type="subcellular location">
    <subcellularLocation>
        <location evidence="1">Membrane</location>
        <topology evidence="1">Single-pass membrane protein</topology>
    </subcellularLocation>
</comment>
<protein>
    <recommendedName>
        <fullName evidence="8">Glycosyltransferase family 92 protein</fullName>
        <ecNumber evidence="8">2.4.1.-</ecNumber>
    </recommendedName>
</protein>
<keyword evidence="10" id="KW-1185">Reference proteome</keyword>
<keyword evidence="5" id="KW-0812">Transmembrane</keyword>
<keyword evidence="4 8" id="KW-0808">Transferase</keyword>
<evidence type="ECO:0000256" key="8">
    <source>
        <dbReference type="RuleBase" id="RU366017"/>
    </source>
</evidence>
<dbReference type="EC" id="2.4.1.-" evidence="8"/>
<name>A0AAD9KNC2_RIDPI</name>
<keyword evidence="7" id="KW-0472">Membrane</keyword>
<evidence type="ECO:0000313" key="10">
    <source>
        <dbReference type="Proteomes" id="UP001209878"/>
    </source>
</evidence>
<dbReference type="GO" id="GO:0016020">
    <property type="term" value="C:membrane"/>
    <property type="evidence" value="ECO:0007669"/>
    <property type="project" value="UniProtKB-SubCell"/>
</dbReference>
<accession>A0AAD9KNC2</accession>
<sequence length="436" mass="49696">MYRGCVRMRTVLAGALPCLIALCCVWPFVLKAALDDGLDAQPSLVVTQKDTRDRDYVFVSAFFDDRLDTARPSIRVLGYHRRARARPLYCEVRLRTGESLCLAPAATVVPLDPSTMFNETVVEHFYVCRLAYWHRPVAVSLGFSPNCRGDNDERIALDVRYSSAAVGRVRSPSGFGVCLSDVISRRVLRSHSDVQTLVECIEMNVILGMDRMYIYVGDMNPEVMLTLRKYMRRRLVEIVDWSSEQAALTDRGVALSLNDCLYRHMDRHRYLVFSGVDQLVLPHRQMSWRALLADVAAAHNSNSVGAYVFAAFRYYDETTDDRKSSRRSLRGSTTSYRLPRIVTHRVRDKVAGNATRDARFIVEPRRLISIATTRISRMLPGYLFTSVSPLLGSAHQFESSTKLNAKDLQTRVVVDSSHDKYVPRLLKVLHQRFYRK</sequence>
<evidence type="ECO:0000313" key="9">
    <source>
        <dbReference type="EMBL" id="KAK2174314.1"/>
    </source>
</evidence>
<keyword evidence="6" id="KW-1133">Transmembrane helix</keyword>
<organism evidence="9 10">
    <name type="scientific">Ridgeia piscesae</name>
    <name type="common">Tubeworm</name>
    <dbReference type="NCBI Taxonomy" id="27915"/>
    <lineage>
        <taxon>Eukaryota</taxon>
        <taxon>Metazoa</taxon>
        <taxon>Spiralia</taxon>
        <taxon>Lophotrochozoa</taxon>
        <taxon>Annelida</taxon>
        <taxon>Polychaeta</taxon>
        <taxon>Sedentaria</taxon>
        <taxon>Canalipalpata</taxon>
        <taxon>Sabellida</taxon>
        <taxon>Siboglinidae</taxon>
        <taxon>Ridgeia</taxon>
    </lineage>
</organism>
<comment type="similarity">
    <text evidence="2 8">Belongs to the glycosyltransferase 92 family.</text>
</comment>
<evidence type="ECO:0000256" key="2">
    <source>
        <dbReference type="ARBA" id="ARBA00007647"/>
    </source>
</evidence>
<evidence type="ECO:0000256" key="1">
    <source>
        <dbReference type="ARBA" id="ARBA00004167"/>
    </source>
</evidence>
<dbReference type="InterPro" id="IPR008166">
    <property type="entry name" value="Glyco_transf_92"/>
</dbReference>
<evidence type="ECO:0000256" key="4">
    <source>
        <dbReference type="ARBA" id="ARBA00022679"/>
    </source>
</evidence>
<dbReference type="GO" id="GO:0005737">
    <property type="term" value="C:cytoplasm"/>
    <property type="evidence" value="ECO:0007669"/>
    <property type="project" value="TreeGrafter"/>
</dbReference>
<reference evidence="9" key="1">
    <citation type="journal article" date="2023" name="Mol. Biol. Evol.">
        <title>Third-Generation Sequencing Reveals the Adaptive Role of the Epigenome in Three Deep-Sea Polychaetes.</title>
        <authorList>
            <person name="Perez M."/>
            <person name="Aroh O."/>
            <person name="Sun Y."/>
            <person name="Lan Y."/>
            <person name="Juniper S.K."/>
            <person name="Young C.R."/>
            <person name="Angers B."/>
            <person name="Qian P.Y."/>
        </authorList>
    </citation>
    <scope>NUCLEOTIDE SEQUENCE</scope>
    <source>
        <strain evidence="9">R07B-5</strain>
    </source>
</reference>
<evidence type="ECO:0000256" key="7">
    <source>
        <dbReference type="ARBA" id="ARBA00023136"/>
    </source>
</evidence>
<comment type="caution">
    <text evidence="9">The sequence shown here is derived from an EMBL/GenBank/DDBJ whole genome shotgun (WGS) entry which is preliminary data.</text>
</comment>
<evidence type="ECO:0000256" key="5">
    <source>
        <dbReference type="ARBA" id="ARBA00022692"/>
    </source>
</evidence>
<dbReference type="Pfam" id="PF01697">
    <property type="entry name" value="Glyco_transf_92"/>
    <property type="match status" value="1"/>
</dbReference>
<dbReference type="PANTHER" id="PTHR21461:SF69">
    <property type="entry name" value="GLYCOSYLTRANSFERASE FAMILY 92 PROTEIN"/>
    <property type="match status" value="1"/>
</dbReference>
<dbReference type="PANTHER" id="PTHR21461">
    <property type="entry name" value="GLYCOSYLTRANSFERASE FAMILY 92 PROTEIN"/>
    <property type="match status" value="1"/>
</dbReference>
<dbReference type="Proteomes" id="UP001209878">
    <property type="component" value="Unassembled WGS sequence"/>
</dbReference>